<dbReference type="EMBL" id="OBEH01000003">
    <property type="protein sequence ID" value="SNZ00178.1"/>
    <property type="molecule type" value="Genomic_DNA"/>
</dbReference>
<organism evidence="1 2">
    <name type="scientific">Flagellimonas pacifica</name>
    <dbReference type="NCBI Taxonomy" id="1247520"/>
    <lineage>
        <taxon>Bacteria</taxon>
        <taxon>Pseudomonadati</taxon>
        <taxon>Bacteroidota</taxon>
        <taxon>Flavobacteriia</taxon>
        <taxon>Flavobacteriales</taxon>
        <taxon>Flavobacteriaceae</taxon>
        <taxon>Flagellimonas</taxon>
    </lineage>
</organism>
<gene>
    <name evidence="1" type="ORF">SAMN06265377_1998</name>
</gene>
<protein>
    <submittedName>
        <fullName evidence="1">Sugar phosphate isomerase/epimerase</fullName>
    </submittedName>
</protein>
<dbReference type="GO" id="GO:0016853">
    <property type="term" value="F:isomerase activity"/>
    <property type="evidence" value="ECO:0007669"/>
    <property type="project" value="UniProtKB-KW"/>
</dbReference>
<keyword evidence="2" id="KW-1185">Reference proteome</keyword>
<dbReference type="SUPFAM" id="SSF51658">
    <property type="entry name" value="Xylose isomerase-like"/>
    <property type="match status" value="1"/>
</dbReference>
<dbReference type="RefSeq" id="WP_097045670.1">
    <property type="nucleotide sequence ID" value="NZ_OBEH01000003.1"/>
</dbReference>
<name>A0A285MSS5_9FLAO</name>
<evidence type="ECO:0000313" key="2">
    <source>
        <dbReference type="Proteomes" id="UP000219048"/>
    </source>
</evidence>
<keyword evidence="1" id="KW-0413">Isomerase</keyword>
<evidence type="ECO:0000313" key="1">
    <source>
        <dbReference type="EMBL" id="SNZ00178.1"/>
    </source>
</evidence>
<accession>A0A285MSS5</accession>
<proteinExistence type="predicted"/>
<dbReference type="Proteomes" id="UP000219048">
    <property type="component" value="Unassembled WGS sequence"/>
</dbReference>
<dbReference type="InterPro" id="IPR036237">
    <property type="entry name" value="Xyl_isomerase-like_sf"/>
</dbReference>
<dbReference type="AlphaFoldDB" id="A0A285MSS5"/>
<dbReference type="Gene3D" id="3.20.20.150">
    <property type="entry name" value="Divalent-metal-dependent TIM barrel enzymes"/>
    <property type="match status" value="1"/>
</dbReference>
<reference evidence="2" key="1">
    <citation type="submission" date="2017-09" db="EMBL/GenBank/DDBJ databases">
        <authorList>
            <person name="Varghese N."/>
            <person name="Submissions S."/>
        </authorList>
    </citation>
    <scope>NUCLEOTIDE SEQUENCE [LARGE SCALE GENOMIC DNA]</scope>
    <source>
        <strain evidence="2">DSM 25885</strain>
    </source>
</reference>
<dbReference type="OrthoDB" id="2555274at2"/>
<sequence>MELKLIYPRWGSSHLEWPVFLQKVKDNGYHGVEIDLPLDKDEKTKILNLLKDFDLDFVAQHWETKSLIFQEHKEGLKRHLYNLVEANPLLINSHTGMDFFSFKQNLELLVLAQEIEKETNVMITHETHRSRFSFAAHVCLGYLKEFPDLKLTSDFSHWCCVAESMLENQEEAVSKAIEHTFHVHARVGSAQSPQVIDPRDPTYEAELLQFKVWWTKMVQNSLKNKRTFLTVTPEYGPFPYSQFMPHTQNPIASQWEINQFIKNEIVTDWKN</sequence>